<keyword evidence="3" id="KW-1185">Reference proteome</keyword>
<evidence type="ECO:0000256" key="1">
    <source>
        <dbReference type="SAM" id="Phobius"/>
    </source>
</evidence>
<gene>
    <name evidence="2" type="ORF">HBE96_06295</name>
</gene>
<feature type="transmembrane region" description="Helical" evidence="1">
    <location>
        <begin position="55"/>
        <end position="74"/>
    </location>
</feature>
<feature type="transmembrane region" description="Helical" evidence="1">
    <location>
        <begin position="7"/>
        <end position="35"/>
    </location>
</feature>
<keyword evidence="1" id="KW-1133">Transmembrane helix</keyword>
<protein>
    <submittedName>
        <fullName evidence="2">DUF969 domain-containing protein</fullName>
    </submittedName>
</protein>
<evidence type="ECO:0000313" key="3">
    <source>
        <dbReference type="Proteomes" id="UP000537131"/>
    </source>
</evidence>
<evidence type="ECO:0000313" key="2">
    <source>
        <dbReference type="EMBL" id="NMM62302.1"/>
    </source>
</evidence>
<sequence length="228" mass="24834">MLKLIGVFIVIVGFALKLDTIAVVLIAGLATGLVAGLSFMDILGILGKAFSDTRYMTLFVLTFPVIGICERYGLKEKSIDLIKNTKAITTGKILTLYMFIREVAAVLSIKLGGHPQFIRPLINPMAQGAAVSKYENIDEEDEEKIKGASAAMENYGNFYGQNVFVASPGVLLIAGTMGKLGYNASQIDVAKASIPIAILAFIIVVIQNLWLDRSLRKKYEKRIEGDNK</sequence>
<name>A0A7Y0EF61_9CLOT</name>
<reference evidence="2 3" key="1">
    <citation type="submission" date="2020-06" db="EMBL/GenBank/DDBJ databases">
        <title>Complete Genome Sequence of Clostridium muelleri sp. nov. P21T, an Acid-Alcohol Producing Acetogen Isolated from Old Hay.</title>
        <authorList>
            <person name="Duncan K.E."/>
            <person name="Tanner R.S."/>
        </authorList>
    </citation>
    <scope>NUCLEOTIDE SEQUENCE [LARGE SCALE GENOMIC DNA]</scope>
    <source>
        <strain evidence="2 3">P21</strain>
    </source>
</reference>
<proteinExistence type="predicted"/>
<dbReference type="EMBL" id="JABBNI010000012">
    <property type="protein sequence ID" value="NMM62302.1"/>
    <property type="molecule type" value="Genomic_DNA"/>
</dbReference>
<feature type="transmembrane region" description="Helical" evidence="1">
    <location>
        <begin position="162"/>
        <end position="180"/>
    </location>
</feature>
<dbReference type="InterPro" id="IPR010374">
    <property type="entry name" value="DUF969"/>
</dbReference>
<keyword evidence="1" id="KW-0472">Membrane</keyword>
<organism evidence="2 3">
    <name type="scientific">Clostridium muellerianum</name>
    <dbReference type="NCBI Taxonomy" id="2716538"/>
    <lineage>
        <taxon>Bacteria</taxon>
        <taxon>Bacillati</taxon>
        <taxon>Bacillota</taxon>
        <taxon>Clostridia</taxon>
        <taxon>Eubacteriales</taxon>
        <taxon>Clostridiaceae</taxon>
        <taxon>Clostridium</taxon>
    </lineage>
</organism>
<dbReference type="AlphaFoldDB" id="A0A7Y0EF61"/>
<dbReference type="Pfam" id="PF06149">
    <property type="entry name" value="DUF969"/>
    <property type="match status" value="1"/>
</dbReference>
<comment type="caution">
    <text evidence="2">The sequence shown here is derived from an EMBL/GenBank/DDBJ whole genome shotgun (WGS) entry which is preliminary data.</text>
</comment>
<accession>A0A7Y0EF61</accession>
<keyword evidence="1" id="KW-0812">Transmembrane</keyword>
<dbReference type="RefSeq" id="WP_169296908.1">
    <property type="nucleotide sequence ID" value="NZ_JABBNI010000012.1"/>
</dbReference>
<dbReference type="Proteomes" id="UP000537131">
    <property type="component" value="Unassembled WGS sequence"/>
</dbReference>
<feature type="transmembrane region" description="Helical" evidence="1">
    <location>
        <begin position="192"/>
        <end position="211"/>
    </location>
</feature>